<feature type="transmembrane region" description="Helical" evidence="1">
    <location>
        <begin position="76"/>
        <end position="97"/>
    </location>
</feature>
<organism evidence="2 3">
    <name type="scientific">Dufourea novaeangliae</name>
    <name type="common">Sweat bee</name>
    <dbReference type="NCBI Taxonomy" id="178035"/>
    <lineage>
        <taxon>Eukaryota</taxon>
        <taxon>Metazoa</taxon>
        <taxon>Ecdysozoa</taxon>
        <taxon>Arthropoda</taxon>
        <taxon>Hexapoda</taxon>
        <taxon>Insecta</taxon>
        <taxon>Pterygota</taxon>
        <taxon>Neoptera</taxon>
        <taxon>Endopterygota</taxon>
        <taxon>Hymenoptera</taxon>
        <taxon>Apocrita</taxon>
        <taxon>Aculeata</taxon>
        <taxon>Apoidea</taxon>
        <taxon>Anthophila</taxon>
        <taxon>Halictidae</taxon>
        <taxon>Rophitinae</taxon>
        <taxon>Dufourea</taxon>
    </lineage>
</organism>
<name>A0A154P9R1_DUFNO</name>
<evidence type="ECO:0000313" key="3">
    <source>
        <dbReference type="Proteomes" id="UP000076502"/>
    </source>
</evidence>
<sequence length="162" mass="19123">MNSLHENSWTWIEYLMETINKLTYGLVDLVSNTFGLTFDSTNFVVTDELRKKFSDCFHEFVALLAFDDFQLQLLKVFSFTFISTVALIFIAWHIYGPRISEQFMEPCKILYIVSFHVYVCVCCCVACIITVNCENYFYCYYTDNTFCEIYFTFTITSFIHSH</sequence>
<dbReference type="Proteomes" id="UP000076502">
    <property type="component" value="Unassembled WGS sequence"/>
</dbReference>
<keyword evidence="1" id="KW-0812">Transmembrane</keyword>
<dbReference type="STRING" id="178035.A0A154P9R1"/>
<keyword evidence="3" id="KW-1185">Reference proteome</keyword>
<evidence type="ECO:0000313" key="2">
    <source>
        <dbReference type="EMBL" id="KZC08582.1"/>
    </source>
</evidence>
<evidence type="ECO:0000256" key="1">
    <source>
        <dbReference type="SAM" id="Phobius"/>
    </source>
</evidence>
<dbReference type="EMBL" id="KQ434850">
    <property type="protein sequence ID" value="KZC08582.1"/>
    <property type="molecule type" value="Genomic_DNA"/>
</dbReference>
<reference evidence="2 3" key="1">
    <citation type="submission" date="2015-07" db="EMBL/GenBank/DDBJ databases">
        <title>The genome of Dufourea novaeangliae.</title>
        <authorList>
            <person name="Pan H."/>
            <person name="Kapheim K."/>
        </authorList>
    </citation>
    <scope>NUCLEOTIDE SEQUENCE [LARGE SCALE GENOMIC DNA]</scope>
    <source>
        <strain evidence="2">0120121106</strain>
        <tissue evidence="2">Whole body</tissue>
    </source>
</reference>
<proteinExistence type="predicted"/>
<keyword evidence="1" id="KW-1133">Transmembrane helix</keyword>
<dbReference type="AlphaFoldDB" id="A0A154P9R1"/>
<keyword evidence="1" id="KW-0472">Membrane</keyword>
<gene>
    <name evidence="2" type="ORF">WN55_10929</name>
</gene>
<protein>
    <submittedName>
        <fullName evidence="2">Uncharacterized protein</fullName>
    </submittedName>
</protein>
<accession>A0A154P9R1</accession>
<feature type="transmembrane region" description="Helical" evidence="1">
    <location>
        <begin position="109"/>
        <end position="131"/>
    </location>
</feature>